<evidence type="ECO:0000313" key="9">
    <source>
        <dbReference type="Proteomes" id="UP000481252"/>
    </source>
</evidence>
<dbReference type="AlphaFoldDB" id="A0A7C9RCH4"/>
<evidence type="ECO:0000256" key="6">
    <source>
        <dbReference type="ARBA" id="ARBA00023136"/>
    </source>
</evidence>
<evidence type="ECO:0000256" key="7">
    <source>
        <dbReference type="SAM" id="Phobius"/>
    </source>
</evidence>
<keyword evidence="6 7" id="KW-0472">Membrane</keyword>
<comment type="similarity">
    <text evidence="2">Belongs to the DoxX family.</text>
</comment>
<dbReference type="InterPro" id="IPR051907">
    <property type="entry name" value="DoxX-like_oxidoreductase"/>
</dbReference>
<keyword evidence="5 7" id="KW-1133">Transmembrane helix</keyword>
<dbReference type="Proteomes" id="UP000481252">
    <property type="component" value="Unassembled WGS sequence"/>
</dbReference>
<dbReference type="EMBL" id="JAAKZG010000009">
    <property type="protein sequence ID" value="NGN43333.1"/>
    <property type="molecule type" value="Genomic_DNA"/>
</dbReference>
<organism evidence="8 9">
    <name type="scientific">Mesorhizobium zhangyense</name>
    <dbReference type="NCBI Taxonomy" id="1776730"/>
    <lineage>
        <taxon>Bacteria</taxon>
        <taxon>Pseudomonadati</taxon>
        <taxon>Pseudomonadota</taxon>
        <taxon>Alphaproteobacteria</taxon>
        <taxon>Hyphomicrobiales</taxon>
        <taxon>Phyllobacteriaceae</taxon>
        <taxon>Mesorhizobium</taxon>
    </lineage>
</organism>
<dbReference type="InterPro" id="IPR032808">
    <property type="entry name" value="DoxX"/>
</dbReference>
<dbReference type="Pfam" id="PF07681">
    <property type="entry name" value="DoxX"/>
    <property type="match status" value="1"/>
</dbReference>
<sequence>MPTNIALLLARLLLAALFIPGGYGALTNIAGSASYFGGLGFPLPTLVAWSVGLFELIAGLLILVGFQTRPASLLLAAFSAAAGVIGHYGQGGGDPALVFMHSQALMKDIAIAGGFLALSVAGAGAFSIDAKRG</sequence>
<dbReference type="PANTHER" id="PTHR33452">
    <property type="entry name" value="OXIDOREDUCTASE CATD-RELATED"/>
    <property type="match status" value="1"/>
</dbReference>
<proteinExistence type="inferred from homology"/>
<protein>
    <submittedName>
        <fullName evidence="8">DoxX family protein</fullName>
    </submittedName>
</protein>
<feature type="transmembrane region" description="Helical" evidence="7">
    <location>
        <begin position="109"/>
        <end position="128"/>
    </location>
</feature>
<gene>
    <name evidence="8" type="ORF">G6N74_19880</name>
</gene>
<evidence type="ECO:0000256" key="4">
    <source>
        <dbReference type="ARBA" id="ARBA00022692"/>
    </source>
</evidence>
<feature type="transmembrane region" description="Helical" evidence="7">
    <location>
        <begin position="48"/>
        <end position="66"/>
    </location>
</feature>
<accession>A0A7C9RCH4</accession>
<keyword evidence="4 7" id="KW-0812">Transmembrane</keyword>
<feature type="transmembrane region" description="Helical" evidence="7">
    <location>
        <begin position="73"/>
        <end position="89"/>
    </location>
</feature>
<keyword evidence="9" id="KW-1185">Reference proteome</keyword>
<dbReference type="PANTHER" id="PTHR33452:SF1">
    <property type="entry name" value="INNER MEMBRANE PROTEIN YPHA-RELATED"/>
    <property type="match status" value="1"/>
</dbReference>
<keyword evidence="3" id="KW-1003">Cell membrane</keyword>
<evidence type="ECO:0000256" key="3">
    <source>
        <dbReference type="ARBA" id="ARBA00022475"/>
    </source>
</evidence>
<evidence type="ECO:0000313" key="8">
    <source>
        <dbReference type="EMBL" id="NGN43333.1"/>
    </source>
</evidence>
<comment type="subcellular location">
    <subcellularLocation>
        <location evidence="1">Cell membrane</location>
        <topology evidence="1">Multi-pass membrane protein</topology>
    </subcellularLocation>
</comment>
<evidence type="ECO:0000256" key="2">
    <source>
        <dbReference type="ARBA" id="ARBA00006679"/>
    </source>
</evidence>
<dbReference type="RefSeq" id="WP_165119743.1">
    <property type="nucleotide sequence ID" value="NZ_JAAKZG010000009.1"/>
</dbReference>
<comment type="caution">
    <text evidence="8">The sequence shown here is derived from an EMBL/GenBank/DDBJ whole genome shotgun (WGS) entry which is preliminary data.</text>
</comment>
<reference evidence="8 9" key="1">
    <citation type="submission" date="2020-02" db="EMBL/GenBank/DDBJ databases">
        <title>Genome sequence of the type strain CGMCC 1.15528 of Mesorhizobium zhangyense.</title>
        <authorList>
            <person name="Gao J."/>
            <person name="Sun J."/>
        </authorList>
    </citation>
    <scope>NUCLEOTIDE SEQUENCE [LARGE SCALE GENOMIC DNA]</scope>
    <source>
        <strain evidence="8 9">CGMCC 1.15528</strain>
    </source>
</reference>
<dbReference type="GO" id="GO:0005886">
    <property type="term" value="C:plasma membrane"/>
    <property type="evidence" value="ECO:0007669"/>
    <property type="project" value="UniProtKB-SubCell"/>
</dbReference>
<name>A0A7C9RCH4_9HYPH</name>
<evidence type="ECO:0000256" key="1">
    <source>
        <dbReference type="ARBA" id="ARBA00004651"/>
    </source>
</evidence>
<evidence type="ECO:0000256" key="5">
    <source>
        <dbReference type="ARBA" id="ARBA00022989"/>
    </source>
</evidence>